<evidence type="ECO:0000313" key="3">
    <source>
        <dbReference type="EMBL" id="BCJ94714.1"/>
    </source>
</evidence>
<dbReference type="EMBL" id="AP023367">
    <property type="protein sequence ID" value="BCJ94714.1"/>
    <property type="molecule type" value="Genomic_DNA"/>
</dbReference>
<evidence type="ECO:0000256" key="1">
    <source>
        <dbReference type="ARBA" id="ARBA00022679"/>
    </source>
</evidence>
<proteinExistence type="predicted"/>
<keyword evidence="4" id="KW-1185">Reference proteome</keyword>
<keyword evidence="1 3" id="KW-0808">Transferase</keyword>
<keyword evidence="2" id="KW-0012">Acyltransferase</keyword>
<dbReference type="KEGG" id="acel:acsn021_22830"/>
<dbReference type="AlphaFoldDB" id="A0A6S6QVU2"/>
<dbReference type="RefSeq" id="WP_184089357.1">
    <property type="nucleotide sequence ID" value="NZ_AP023367.1"/>
</dbReference>
<dbReference type="SUPFAM" id="SSF55729">
    <property type="entry name" value="Acyl-CoA N-acyltransferases (Nat)"/>
    <property type="match status" value="1"/>
</dbReference>
<organism evidence="3 4">
    <name type="scientific">Anaerocolumna cellulosilytica</name>
    <dbReference type="NCBI Taxonomy" id="433286"/>
    <lineage>
        <taxon>Bacteria</taxon>
        <taxon>Bacillati</taxon>
        <taxon>Bacillota</taxon>
        <taxon>Clostridia</taxon>
        <taxon>Lachnospirales</taxon>
        <taxon>Lachnospiraceae</taxon>
        <taxon>Anaerocolumna</taxon>
    </lineage>
</organism>
<dbReference type="PROSITE" id="PS51186">
    <property type="entry name" value="GNAT"/>
    <property type="match status" value="1"/>
</dbReference>
<evidence type="ECO:0000313" key="4">
    <source>
        <dbReference type="Proteomes" id="UP000515561"/>
    </source>
</evidence>
<dbReference type="InterPro" id="IPR016181">
    <property type="entry name" value="Acyl_CoA_acyltransferase"/>
</dbReference>
<dbReference type="InterPro" id="IPR000182">
    <property type="entry name" value="GNAT_dom"/>
</dbReference>
<evidence type="ECO:0000256" key="2">
    <source>
        <dbReference type="ARBA" id="ARBA00023315"/>
    </source>
</evidence>
<gene>
    <name evidence="3" type="ORF">acsn021_22830</name>
</gene>
<name>A0A6S6QVU2_9FIRM</name>
<dbReference type="Proteomes" id="UP000515561">
    <property type="component" value="Chromosome"/>
</dbReference>
<accession>A0A6S6QVU2</accession>
<protein>
    <submittedName>
        <fullName evidence="3">Phosphinothricin N-acetyltransferase</fullName>
    </submittedName>
</protein>
<sequence>MNHTITLREMQPTDWEQVAVIYEQALITGESTFQTEIPEYKEWDSGHLKECRIVAEQNNRIIGWVALTPFSNRLVYKGVAQVSIYIHEDYRGKGIGSLLISELINKSEEFGFWTLQSAIFESNMASVKLHEKHGFRIVGYREKIGKTLTGEWINTLLLERRSQIIY</sequence>
<reference evidence="3 4" key="1">
    <citation type="journal article" date="2016" name="Int. J. Syst. Evol. Microbiol.">
        <title>Descriptions of Anaerotaenia torta gen. nov., sp. nov. and Anaerocolumna cellulosilytica gen. nov., sp. nov. isolated from a methanogenic reactor of cattle waste.</title>
        <authorList>
            <person name="Uek A."/>
            <person name="Ohtaki Y."/>
            <person name="Kaku N."/>
            <person name="Ueki K."/>
        </authorList>
    </citation>
    <scope>NUCLEOTIDE SEQUENCE [LARGE SCALE GENOMIC DNA]</scope>
    <source>
        <strain evidence="3 4">SN021</strain>
    </source>
</reference>
<dbReference type="GO" id="GO:0016747">
    <property type="term" value="F:acyltransferase activity, transferring groups other than amino-acyl groups"/>
    <property type="evidence" value="ECO:0007669"/>
    <property type="project" value="InterPro"/>
</dbReference>
<dbReference type="Gene3D" id="3.40.630.30">
    <property type="match status" value="1"/>
</dbReference>
<dbReference type="PANTHER" id="PTHR43072">
    <property type="entry name" value="N-ACETYLTRANSFERASE"/>
    <property type="match status" value="1"/>
</dbReference>
<dbReference type="PANTHER" id="PTHR43072:SF23">
    <property type="entry name" value="UPF0039 PROTEIN C11D3.02C"/>
    <property type="match status" value="1"/>
</dbReference>
<dbReference type="CDD" id="cd04301">
    <property type="entry name" value="NAT_SF"/>
    <property type="match status" value="1"/>
</dbReference>
<dbReference type="Pfam" id="PF00583">
    <property type="entry name" value="Acetyltransf_1"/>
    <property type="match status" value="1"/>
</dbReference>